<evidence type="ECO:0000259" key="7">
    <source>
        <dbReference type="Pfam" id="PF00441"/>
    </source>
</evidence>
<dbReference type="Gene3D" id="2.40.110.10">
    <property type="entry name" value="Butyryl-CoA Dehydrogenase, subunit A, domain 2"/>
    <property type="match status" value="1"/>
</dbReference>
<dbReference type="InterPro" id="IPR009100">
    <property type="entry name" value="AcylCoA_DH/oxidase_NM_dom_sf"/>
</dbReference>
<dbReference type="Pfam" id="PF00441">
    <property type="entry name" value="Acyl-CoA_dh_1"/>
    <property type="match status" value="1"/>
</dbReference>
<dbReference type="InterPro" id="IPR046373">
    <property type="entry name" value="Acyl-CoA_Oxase/DH_mid-dom_sf"/>
</dbReference>
<dbReference type="InterPro" id="IPR006091">
    <property type="entry name" value="Acyl-CoA_Oxase/DH_mid-dom"/>
</dbReference>
<dbReference type="Gene3D" id="1.10.540.10">
    <property type="entry name" value="Acyl-CoA dehydrogenase/oxidase, N-terminal domain"/>
    <property type="match status" value="1"/>
</dbReference>
<dbReference type="InterPro" id="IPR006089">
    <property type="entry name" value="Acyl-CoA_DH_CS"/>
</dbReference>
<dbReference type="SUPFAM" id="SSF56645">
    <property type="entry name" value="Acyl-CoA dehydrogenase NM domain-like"/>
    <property type="match status" value="1"/>
</dbReference>
<dbReference type="PANTHER" id="PTHR48083:SF6">
    <property type="entry name" value="ACYL-COA DEHYDROGENASE 6"/>
    <property type="match status" value="1"/>
</dbReference>
<dbReference type="GO" id="GO:0050660">
    <property type="term" value="F:flavin adenine dinucleotide binding"/>
    <property type="evidence" value="ECO:0007669"/>
    <property type="project" value="InterPro"/>
</dbReference>
<dbReference type="PIRSF" id="PIRSF016578">
    <property type="entry name" value="HsaA"/>
    <property type="match status" value="1"/>
</dbReference>
<evidence type="ECO:0000313" key="11">
    <source>
        <dbReference type="Proteomes" id="UP001143474"/>
    </source>
</evidence>
<dbReference type="InterPro" id="IPR009075">
    <property type="entry name" value="AcylCo_DH/oxidase_C"/>
</dbReference>
<evidence type="ECO:0000256" key="4">
    <source>
        <dbReference type="ARBA" id="ARBA00022827"/>
    </source>
</evidence>
<dbReference type="SUPFAM" id="SSF47203">
    <property type="entry name" value="Acyl-CoA dehydrogenase C-terminal domain-like"/>
    <property type="match status" value="1"/>
</dbReference>
<evidence type="ECO:0000259" key="8">
    <source>
        <dbReference type="Pfam" id="PF02770"/>
    </source>
</evidence>
<dbReference type="GO" id="GO:0033539">
    <property type="term" value="P:fatty acid beta-oxidation using acyl-CoA dehydrogenase"/>
    <property type="evidence" value="ECO:0007669"/>
    <property type="project" value="TreeGrafter"/>
</dbReference>
<feature type="domain" description="Acyl-CoA oxidase/dehydrogenase middle" evidence="8">
    <location>
        <begin position="124"/>
        <end position="224"/>
    </location>
</feature>
<dbReference type="InterPro" id="IPR013786">
    <property type="entry name" value="AcylCoA_DH/ox_N"/>
</dbReference>
<evidence type="ECO:0000256" key="3">
    <source>
        <dbReference type="ARBA" id="ARBA00022630"/>
    </source>
</evidence>
<comment type="caution">
    <text evidence="10">The sequence shown here is derived from an EMBL/GenBank/DDBJ whole genome shotgun (WGS) entry which is preliminary data.</text>
</comment>
<dbReference type="PANTHER" id="PTHR48083">
    <property type="entry name" value="MEDIUM-CHAIN SPECIFIC ACYL-COA DEHYDROGENASE, MITOCHONDRIAL-RELATED"/>
    <property type="match status" value="1"/>
</dbReference>
<evidence type="ECO:0000256" key="1">
    <source>
        <dbReference type="ARBA" id="ARBA00001974"/>
    </source>
</evidence>
<comment type="cofactor">
    <cofactor evidence="1 6">
        <name>FAD</name>
        <dbReference type="ChEBI" id="CHEBI:57692"/>
    </cofactor>
</comment>
<evidence type="ECO:0000256" key="6">
    <source>
        <dbReference type="RuleBase" id="RU362125"/>
    </source>
</evidence>
<proteinExistence type="inferred from homology"/>
<name>A0A9W6HVW9_9ACTN</name>
<dbReference type="Pfam" id="PF02770">
    <property type="entry name" value="Acyl-CoA_dh_M"/>
    <property type="match status" value="1"/>
</dbReference>
<comment type="similarity">
    <text evidence="2 6">Belongs to the acyl-CoA dehydrogenase family.</text>
</comment>
<evidence type="ECO:0000256" key="5">
    <source>
        <dbReference type="ARBA" id="ARBA00023002"/>
    </source>
</evidence>
<dbReference type="EMBL" id="BSEV01000001">
    <property type="protein sequence ID" value="GLK06756.1"/>
    <property type="molecule type" value="Genomic_DNA"/>
</dbReference>
<keyword evidence="5 6" id="KW-0560">Oxidoreductase</keyword>
<dbReference type="InterPro" id="IPR037069">
    <property type="entry name" value="AcylCoA_DH/ox_N_sf"/>
</dbReference>
<reference evidence="10" key="2">
    <citation type="submission" date="2023-01" db="EMBL/GenBank/DDBJ databases">
        <authorList>
            <person name="Sun Q."/>
            <person name="Evtushenko L."/>
        </authorList>
    </citation>
    <scope>NUCLEOTIDE SEQUENCE</scope>
    <source>
        <strain evidence="10">VKM Ac-2007</strain>
    </source>
</reference>
<evidence type="ECO:0000259" key="9">
    <source>
        <dbReference type="Pfam" id="PF02771"/>
    </source>
</evidence>
<dbReference type="Gene3D" id="1.20.140.10">
    <property type="entry name" value="Butyryl-CoA Dehydrogenase, subunit A, domain 3"/>
    <property type="match status" value="1"/>
</dbReference>
<keyword evidence="4 6" id="KW-0274">FAD</keyword>
<accession>A0A9W6HVW9</accession>
<dbReference type="PROSITE" id="PS00072">
    <property type="entry name" value="ACYL_COA_DH_1"/>
    <property type="match status" value="1"/>
</dbReference>
<protein>
    <submittedName>
        <fullName evidence="10">Acyl-CoA dehydrogenase</fullName>
    </submittedName>
</protein>
<dbReference type="PROSITE" id="PS00073">
    <property type="entry name" value="ACYL_COA_DH_2"/>
    <property type="match status" value="1"/>
</dbReference>
<feature type="domain" description="Acyl-CoA dehydrogenase/oxidase C-terminal" evidence="7">
    <location>
        <begin position="236"/>
        <end position="383"/>
    </location>
</feature>
<dbReference type="InterPro" id="IPR050741">
    <property type="entry name" value="Acyl-CoA_dehydrogenase"/>
</dbReference>
<dbReference type="AlphaFoldDB" id="A0A9W6HVW9"/>
<dbReference type="GO" id="GO:0003995">
    <property type="term" value="F:acyl-CoA dehydrogenase activity"/>
    <property type="evidence" value="ECO:0007669"/>
    <property type="project" value="InterPro"/>
</dbReference>
<dbReference type="FunFam" id="1.20.140.10:FF:000001">
    <property type="entry name" value="Acyl-CoA dehydrogenase"/>
    <property type="match status" value="1"/>
</dbReference>
<organism evidence="10 11">
    <name type="scientific">Streptosporangium carneum</name>
    <dbReference type="NCBI Taxonomy" id="47481"/>
    <lineage>
        <taxon>Bacteria</taxon>
        <taxon>Bacillati</taxon>
        <taxon>Actinomycetota</taxon>
        <taxon>Actinomycetes</taxon>
        <taxon>Streptosporangiales</taxon>
        <taxon>Streptosporangiaceae</taxon>
        <taxon>Streptosporangium</taxon>
    </lineage>
</organism>
<evidence type="ECO:0000313" key="10">
    <source>
        <dbReference type="EMBL" id="GLK06756.1"/>
    </source>
</evidence>
<feature type="domain" description="Acyl-CoA dehydrogenase/oxidase N-terminal" evidence="9">
    <location>
        <begin position="7"/>
        <end position="120"/>
    </location>
</feature>
<dbReference type="InterPro" id="IPR036250">
    <property type="entry name" value="AcylCo_DH-like_C"/>
</dbReference>
<dbReference type="RefSeq" id="WP_271215353.1">
    <property type="nucleotide sequence ID" value="NZ_BAAAVD010000021.1"/>
</dbReference>
<evidence type="ECO:0000256" key="2">
    <source>
        <dbReference type="ARBA" id="ARBA00009347"/>
    </source>
</evidence>
<gene>
    <name evidence="10" type="ORF">GCM10017600_01610</name>
</gene>
<dbReference type="GO" id="GO:0005737">
    <property type="term" value="C:cytoplasm"/>
    <property type="evidence" value="ECO:0007669"/>
    <property type="project" value="TreeGrafter"/>
</dbReference>
<keyword evidence="3 6" id="KW-0285">Flavoprotein</keyword>
<sequence>MNSIYFSPETDAFRVRTRRFLCERIAPHLEAWESERRIPRDAWKLLAEEGLLGLHYPSAYGGRELPFFHSVAYLEELGRLGHSGFRGAMSVHSYMATTYLQLAGDHHQKLEYLKPAIQGDKIAALAITEPQAGSDVSSIRCEARAMSVGDRYSIRGSKAFVTNGLNADFMVTAVRMSDGSAASTGSGDICLFVVDARAPGVTRTPVEKVGWHCSDTASVQFEDVVVETGQLLGRRNTGFFWIMKAFQLERIAAALLALGEIDYALELARRYANEREVFGKTIAGHQVIRHRLAELMSHTEAARQLTYHAAWLHSQGKSAVSQCAMAKLRATELAVEVAGQCLQIFGGHGYLSEAPISRVFRDTRLGTIAGGTSEIMREIIAETEL</sequence>
<dbReference type="Proteomes" id="UP001143474">
    <property type="component" value="Unassembled WGS sequence"/>
</dbReference>
<reference evidence="10" key="1">
    <citation type="journal article" date="2014" name="Int. J. Syst. Evol. Microbiol.">
        <title>Complete genome sequence of Corynebacterium casei LMG S-19264T (=DSM 44701T), isolated from a smear-ripened cheese.</title>
        <authorList>
            <consortium name="US DOE Joint Genome Institute (JGI-PGF)"/>
            <person name="Walter F."/>
            <person name="Albersmeier A."/>
            <person name="Kalinowski J."/>
            <person name="Ruckert C."/>
        </authorList>
    </citation>
    <scope>NUCLEOTIDE SEQUENCE</scope>
    <source>
        <strain evidence="10">VKM Ac-2007</strain>
    </source>
</reference>
<dbReference type="Pfam" id="PF02771">
    <property type="entry name" value="Acyl-CoA_dh_N"/>
    <property type="match status" value="1"/>
</dbReference>
<keyword evidence="11" id="KW-1185">Reference proteome</keyword>